<dbReference type="Pfam" id="PF07686">
    <property type="entry name" value="V-set"/>
    <property type="match status" value="1"/>
</dbReference>
<keyword evidence="2" id="KW-1133">Transmembrane helix</keyword>
<evidence type="ECO:0000256" key="2">
    <source>
        <dbReference type="SAM" id="Phobius"/>
    </source>
</evidence>
<dbReference type="EMBL" id="JAUPFM010000021">
    <property type="protein sequence ID" value="KAK2817454.1"/>
    <property type="molecule type" value="Genomic_DNA"/>
</dbReference>
<comment type="caution">
    <text evidence="4">The sequence shown here is derived from an EMBL/GenBank/DDBJ whole genome shotgun (WGS) entry which is preliminary data.</text>
</comment>
<sequence length="845" mass="95558">MKTYGKVKTEFWFTETSGDEHVPLKWNSHYRSRVEYYCISKSCTLKIKDLRESDSAVYKFRFTTDRYNGKYTGEPGVTLSVTDPQVQVNSYSTSRLECHSRCHLPTSPSYVWYKNGQTIQAETLYFYSGHFDPADSFSCALRNHEEFPSPPVCGKGQSCNKVTYTERSICVFKGSSVNISCTYNSYGRIISKFWFSSDRRHQWQNPSQPEDLRKDSQYSGRVQVSHTETGRSTLTITDLRETDSAQYHFTFRTWSFEWTSSLPGTTLTVTDADLQVIVRRYYTSYELKCHSSCRLPLHSSYIWYKNGEKMRNQEEISISVYYSTDSYSCAVKGHEGFPSPSVCVRGQSCNTVTYTDRRICVFKGSSVNISSTYTSVGFITTKFWFRSDRRRQWQNPSQPEDLSKDSQYSGRVQVSHTETGRSTLTITDLRETDSAQYHFTFRTRDFEWTSSLPGTTLTVTALQVQAIRIIRRHESFTEAELKCHSSCSPDGHVAYVWFKNGKKISLEEMYYKDQFYPGDVVSCAFKGHEGFRSPLVYAPKVSVTVASASAEIVEGSSVNLSCTSDANPPANHTWDNKNQGLLSKKQQLVFSSIQSSDSGLYRCTAENELGRTTSEDILIDVKYPPKVPSVSVSPSAEIVEGSSVTLTCSSDSNPAANYTWYKENEDSPKASGQIFTITDFRPEHSGNYSCEAQNTRGRQNSTLHLTVLTSSIKSVAAGSVAAIILVVTFLSVFLFFRKKSSSRQPPGPRERPSKIAQLNVGPEYDTVQREPAEQQEDLVYTTVTFSKIQDDPLYSNVRTAQLSRDEEVDVDYTLVKSESATPRLSEGSEEDPSALYSTVNKNQRT</sequence>
<dbReference type="InterPro" id="IPR013783">
    <property type="entry name" value="Ig-like_fold"/>
</dbReference>
<feature type="domain" description="Ig-like" evidence="3">
    <location>
        <begin position="625"/>
        <end position="706"/>
    </location>
</feature>
<evidence type="ECO:0000313" key="4">
    <source>
        <dbReference type="EMBL" id="KAK2817454.1"/>
    </source>
</evidence>
<protein>
    <recommendedName>
        <fullName evidence="3">Ig-like domain-containing protein</fullName>
    </recommendedName>
</protein>
<dbReference type="SMART" id="SM00408">
    <property type="entry name" value="IGc2"/>
    <property type="match status" value="2"/>
</dbReference>
<dbReference type="AlphaFoldDB" id="A0AA88LIC7"/>
<feature type="domain" description="Ig-like" evidence="3">
    <location>
        <begin position="539"/>
        <end position="614"/>
    </location>
</feature>
<organism evidence="4 5">
    <name type="scientific">Channa striata</name>
    <name type="common">Snakehead murrel</name>
    <name type="synonym">Ophicephalus striatus</name>
    <dbReference type="NCBI Taxonomy" id="64152"/>
    <lineage>
        <taxon>Eukaryota</taxon>
        <taxon>Metazoa</taxon>
        <taxon>Chordata</taxon>
        <taxon>Craniata</taxon>
        <taxon>Vertebrata</taxon>
        <taxon>Euteleostomi</taxon>
        <taxon>Actinopterygii</taxon>
        <taxon>Neopterygii</taxon>
        <taxon>Teleostei</taxon>
        <taxon>Neoteleostei</taxon>
        <taxon>Acanthomorphata</taxon>
        <taxon>Anabantaria</taxon>
        <taxon>Anabantiformes</taxon>
        <taxon>Channoidei</taxon>
        <taxon>Channidae</taxon>
        <taxon>Channa</taxon>
    </lineage>
</organism>
<keyword evidence="5" id="KW-1185">Reference proteome</keyword>
<name>A0AA88LIC7_CHASR</name>
<evidence type="ECO:0000256" key="1">
    <source>
        <dbReference type="SAM" id="MobiDB-lite"/>
    </source>
</evidence>
<feature type="region of interest" description="Disordered" evidence="1">
    <location>
        <begin position="394"/>
        <end position="417"/>
    </location>
</feature>
<dbReference type="InterPro" id="IPR003599">
    <property type="entry name" value="Ig_sub"/>
</dbReference>
<dbReference type="SMART" id="SM00409">
    <property type="entry name" value="IG"/>
    <property type="match status" value="5"/>
</dbReference>
<accession>A0AA88LIC7</accession>
<feature type="domain" description="Ig-like" evidence="3">
    <location>
        <begin position="263"/>
        <end position="345"/>
    </location>
</feature>
<dbReference type="CDD" id="cd00099">
    <property type="entry name" value="IgV"/>
    <property type="match status" value="1"/>
</dbReference>
<dbReference type="PROSITE" id="PS50835">
    <property type="entry name" value="IG_LIKE"/>
    <property type="match status" value="5"/>
</dbReference>
<feature type="region of interest" description="Disordered" evidence="1">
    <location>
        <begin position="813"/>
        <end position="845"/>
    </location>
</feature>
<dbReference type="SUPFAM" id="SSF48726">
    <property type="entry name" value="Immunoglobulin"/>
    <property type="match status" value="6"/>
</dbReference>
<feature type="domain" description="Ig-like" evidence="3">
    <location>
        <begin position="75"/>
        <end position="143"/>
    </location>
</feature>
<dbReference type="InterPro" id="IPR013106">
    <property type="entry name" value="Ig_V-set"/>
</dbReference>
<keyword evidence="2" id="KW-0812">Transmembrane</keyword>
<dbReference type="Proteomes" id="UP001187415">
    <property type="component" value="Unassembled WGS sequence"/>
</dbReference>
<dbReference type="InterPro" id="IPR003598">
    <property type="entry name" value="Ig_sub2"/>
</dbReference>
<dbReference type="InterPro" id="IPR036179">
    <property type="entry name" value="Ig-like_dom_sf"/>
</dbReference>
<evidence type="ECO:0000313" key="5">
    <source>
        <dbReference type="Proteomes" id="UP001187415"/>
    </source>
</evidence>
<reference evidence="4" key="1">
    <citation type="submission" date="2023-07" db="EMBL/GenBank/DDBJ databases">
        <title>Chromosome-level Genome Assembly of Striped Snakehead (Channa striata).</title>
        <authorList>
            <person name="Liu H."/>
        </authorList>
    </citation>
    <scope>NUCLEOTIDE SEQUENCE</scope>
    <source>
        <strain evidence="4">Gz</strain>
        <tissue evidence="4">Muscle</tissue>
    </source>
</reference>
<feature type="transmembrane region" description="Helical" evidence="2">
    <location>
        <begin position="715"/>
        <end position="736"/>
    </location>
</feature>
<dbReference type="PANTHER" id="PTHR46013">
    <property type="entry name" value="VASCULAR CELL ADHESION MOLECULE 1"/>
    <property type="match status" value="1"/>
</dbReference>
<keyword evidence="2" id="KW-0472">Membrane</keyword>
<feature type="domain" description="Ig-like" evidence="3">
    <location>
        <begin position="160"/>
        <end position="247"/>
    </location>
</feature>
<dbReference type="Pfam" id="PF13895">
    <property type="entry name" value="Ig_2"/>
    <property type="match status" value="2"/>
</dbReference>
<dbReference type="Gene3D" id="2.60.40.10">
    <property type="entry name" value="Immunoglobulins"/>
    <property type="match status" value="7"/>
</dbReference>
<feature type="compositionally biased region" description="Polar residues" evidence="1">
    <location>
        <begin position="835"/>
        <end position="845"/>
    </location>
</feature>
<dbReference type="InterPro" id="IPR007110">
    <property type="entry name" value="Ig-like_dom"/>
</dbReference>
<gene>
    <name evidence="4" type="ORF">Q5P01_025645</name>
</gene>
<proteinExistence type="predicted"/>
<dbReference type="PANTHER" id="PTHR46013:SF4">
    <property type="entry name" value="B-CELL RECEPTOR CD22-RELATED"/>
    <property type="match status" value="1"/>
</dbReference>
<evidence type="ECO:0000259" key="3">
    <source>
        <dbReference type="PROSITE" id="PS50835"/>
    </source>
</evidence>